<evidence type="ECO:0000313" key="3">
    <source>
        <dbReference type="Proteomes" id="UP000199568"/>
    </source>
</evidence>
<reference evidence="2 3" key="1">
    <citation type="submission" date="2016-10" db="EMBL/GenBank/DDBJ databases">
        <authorList>
            <person name="de Groot N.N."/>
        </authorList>
    </citation>
    <scope>NUCLEOTIDE SEQUENCE [LARGE SCALE GENOMIC DNA]</scope>
    <source>
        <strain evidence="2 3">DSM 18979</strain>
    </source>
</reference>
<name>A0A1I0E2X0_9FIRM</name>
<proteinExistence type="predicted"/>
<dbReference type="PANTHER" id="PTHR34985:SF1">
    <property type="entry name" value="SLR0554 PROTEIN"/>
    <property type="match status" value="1"/>
</dbReference>
<keyword evidence="3" id="KW-1185">Reference proteome</keyword>
<dbReference type="Pfam" id="PF05272">
    <property type="entry name" value="VapE-like_dom"/>
    <property type="match status" value="1"/>
</dbReference>
<protein>
    <submittedName>
        <fullName evidence="2">Virulence-associated protein E</fullName>
    </submittedName>
</protein>
<dbReference type="InterPro" id="IPR007936">
    <property type="entry name" value="VapE-like_dom"/>
</dbReference>
<dbReference type="Proteomes" id="UP000199568">
    <property type="component" value="Unassembled WGS sequence"/>
</dbReference>
<feature type="domain" description="Virulence-associated protein E-like" evidence="1">
    <location>
        <begin position="471"/>
        <end position="689"/>
    </location>
</feature>
<sequence>MNTKLNTIKIKHDGPLMLATGKSRKEINWKNKELIWSQLVEKLSNTTRTPETAAEYKKSSKTQKDEIKDIGGFVGGSVKNGRRKAENVANRSLITLDLDMVEGTSTDIWDSITMLDDYAIVMYSTHSHTPEKPRLRLVIPLSRPVLGDEYQAIARMIANDIGIDQFDDTTYEPHRLMYWPSTPCDGEYVFKFQDGSWLEPDDVLNRYIDWKDVSYWPESSRQNVRISNLIKKQEDPYEKKGIIGAFCRAYSIQEAIEKFIPDVYEATGKDDRYTYTEGSTVGGVVIYENKFSYSHHGTDPASGILCNTFDLIRIHKFSGQDEEAKHGTPVVKLPSYLAMIDFALNDSDVKKLMADERLAEVKRDFDFGTDWRELLEFNRNGELKNTLTNIVLVLRHDPALRGIFYNELRESLDTDECLPWKRLKGGWNKTDEVSLAGYMDSNYKLYAPGKLKEAVLKVAVERSRHPVKDYLNSLPEWDGVKRIDELLIKYLGADDNEYVRLVTRKTLVAAVARVMKPGIKFDTVLVLNGPQAVGKSTLFSKLGGKFFSDSLSISDMKDKTASEKLQGYWLIEIGELAGIKKVDQETLKSFLSRQDDKYRAAYGYSVEDHPRQCIIVGSTNQEAGFLRDITGGRRFWPVRVPGSKGFKSWDLNDKDIEQIWAEAVKFYKEGEPLILSGKAKQYAEEAQTEALESDEREGLVRDYIDRLLPGNWDDMDLYERRNYLRGDDFSQEITGEVKRDKVCVMEIWCELFGKEPSAMRKIDSYEINAIMRKIDGWEKYTGNKDGRARVSNYGIQRVFVRKE</sequence>
<accession>A0A1I0E2X0</accession>
<dbReference type="RefSeq" id="WP_090443860.1">
    <property type="nucleotide sequence ID" value="NZ_FOHU01000009.1"/>
</dbReference>
<dbReference type="EMBL" id="FOHU01000009">
    <property type="protein sequence ID" value="SET38667.1"/>
    <property type="molecule type" value="Genomic_DNA"/>
</dbReference>
<dbReference type="STRING" id="426128.SAMN05660297_02260"/>
<dbReference type="AlphaFoldDB" id="A0A1I0E2X0"/>
<evidence type="ECO:0000313" key="2">
    <source>
        <dbReference type="EMBL" id="SET38667.1"/>
    </source>
</evidence>
<dbReference type="PANTHER" id="PTHR34985">
    <property type="entry name" value="SLR0554 PROTEIN"/>
    <property type="match status" value="1"/>
</dbReference>
<evidence type="ECO:0000259" key="1">
    <source>
        <dbReference type="Pfam" id="PF05272"/>
    </source>
</evidence>
<organism evidence="2 3">
    <name type="scientific">Natronincola peptidivorans</name>
    <dbReference type="NCBI Taxonomy" id="426128"/>
    <lineage>
        <taxon>Bacteria</taxon>
        <taxon>Bacillati</taxon>
        <taxon>Bacillota</taxon>
        <taxon>Clostridia</taxon>
        <taxon>Peptostreptococcales</taxon>
        <taxon>Natronincolaceae</taxon>
        <taxon>Natronincola</taxon>
    </lineage>
</organism>
<dbReference type="OrthoDB" id="9763644at2"/>
<gene>
    <name evidence="2" type="ORF">SAMN05660297_02260</name>
</gene>